<dbReference type="AlphaFoldDB" id="A0A8J3TDX9"/>
<evidence type="ECO:0000313" key="1">
    <source>
        <dbReference type="EMBL" id="GII23039.1"/>
    </source>
</evidence>
<accession>A0A8J3TDX9</accession>
<name>A0A8J3TDX9_9ACTN</name>
<protein>
    <submittedName>
        <fullName evidence="1">Uncharacterized protein</fullName>
    </submittedName>
</protein>
<keyword evidence="2" id="KW-1185">Reference proteome</keyword>
<dbReference type="RefSeq" id="WP_168115662.1">
    <property type="nucleotide sequence ID" value="NZ_BOON01000024.1"/>
</dbReference>
<reference evidence="1" key="1">
    <citation type="submission" date="2021-01" db="EMBL/GenBank/DDBJ databases">
        <title>Whole genome shotgun sequence of Planosporangium mesophilum NBRC 109066.</title>
        <authorList>
            <person name="Komaki H."/>
            <person name="Tamura T."/>
        </authorList>
    </citation>
    <scope>NUCLEOTIDE SEQUENCE</scope>
    <source>
        <strain evidence="1">NBRC 109066</strain>
    </source>
</reference>
<sequence>MRSPEGTGKVRMVGVPHLAPIWFLVDARGERSAVEGEMVCRLRMEHVSGALDIAL</sequence>
<organism evidence="1 2">
    <name type="scientific">Planosporangium mesophilum</name>
    <dbReference type="NCBI Taxonomy" id="689768"/>
    <lineage>
        <taxon>Bacteria</taxon>
        <taxon>Bacillati</taxon>
        <taxon>Actinomycetota</taxon>
        <taxon>Actinomycetes</taxon>
        <taxon>Micromonosporales</taxon>
        <taxon>Micromonosporaceae</taxon>
        <taxon>Planosporangium</taxon>
    </lineage>
</organism>
<dbReference type="Proteomes" id="UP000599074">
    <property type="component" value="Unassembled WGS sequence"/>
</dbReference>
<gene>
    <name evidence="1" type="ORF">Pme01_26360</name>
</gene>
<comment type="caution">
    <text evidence="1">The sequence shown here is derived from an EMBL/GenBank/DDBJ whole genome shotgun (WGS) entry which is preliminary data.</text>
</comment>
<proteinExistence type="predicted"/>
<dbReference type="EMBL" id="BOON01000024">
    <property type="protein sequence ID" value="GII23039.1"/>
    <property type="molecule type" value="Genomic_DNA"/>
</dbReference>
<evidence type="ECO:0000313" key="2">
    <source>
        <dbReference type="Proteomes" id="UP000599074"/>
    </source>
</evidence>